<organism evidence="1 2">
    <name type="scientific">Hyalomma asiaticum</name>
    <name type="common">Tick</name>
    <dbReference type="NCBI Taxonomy" id="266040"/>
    <lineage>
        <taxon>Eukaryota</taxon>
        <taxon>Metazoa</taxon>
        <taxon>Ecdysozoa</taxon>
        <taxon>Arthropoda</taxon>
        <taxon>Chelicerata</taxon>
        <taxon>Arachnida</taxon>
        <taxon>Acari</taxon>
        <taxon>Parasitiformes</taxon>
        <taxon>Ixodida</taxon>
        <taxon>Ixodoidea</taxon>
        <taxon>Ixodidae</taxon>
        <taxon>Hyalomminae</taxon>
        <taxon>Hyalomma</taxon>
    </lineage>
</organism>
<proteinExistence type="predicted"/>
<name>A0ACB7T7G5_HYAAI</name>
<reference evidence="1" key="1">
    <citation type="submission" date="2020-05" db="EMBL/GenBank/DDBJ databases">
        <title>Large-scale comparative analyses of tick genomes elucidate their genetic diversity and vector capacities.</title>
        <authorList>
            <person name="Jia N."/>
            <person name="Wang J."/>
            <person name="Shi W."/>
            <person name="Du L."/>
            <person name="Sun Y."/>
            <person name="Zhan W."/>
            <person name="Jiang J."/>
            <person name="Wang Q."/>
            <person name="Zhang B."/>
            <person name="Ji P."/>
            <person name="Sakyi L.B."/>
            <person name="Cui X."/>
            <person name="Yuan T."/>
            <person name="Jiang B."/>
            <person name="Yang W."/>
            <person name="Lam T.T.-Y."/>
            <person name="Chang Q."/>
            <person name="Ding S."/>
            <person name="Wang X."/>
            <person name="Zhu J."/>
            <person name="Ruan X."/>
            <person name="Zhao L."/>
            <person name="Wei J."/>
            <person name="Que T."/>
            <person name="Du C."/>
            <person name="Cheng J."/>
            <person name="Dai P."/>
            <person name="Han X."/>
            <person name="Huang E."/>
            <person name="Gao Y."/>
            <person name="Liu J."/>
            <person name="Shao H."/>
            <person name="Ye R."/>
            <person name="Li L."/>
            <person name="Wei W."/>
            <person name="Wang X."/>
            <person name="Wang C."/>
            <person name="Yang T."/>
            <person name="Huo Q."/>
            <person name="Li W."/>
            <person name="Guo W."/>
            <person name="Chen H."/>
            <person name="Zhou L."/>
            <person name="Ni X."/>
            <person name="Tian J."/>
            <person name="Zhou Y."/>
            <person name="Sheng Y."/>
            <person name="Liu T."/>
            <person name="Pan Y."/>
            <person name="Xia L."/>
            <person name="Li J."/>
            <person name="Zhao F."/>
            <person name="Cao W."/>
        </authorList>
    </citation>
    <scope>NUCLEOTIDE SEQUENCE</scope>
    <source>
        <strain evidence="1">Hyas-2018</strain>
    </source>
</reference>
<sequence length="173" mass="19295">MRSHAMATPGKSSSTTCRLLLVAFIVVCHVSTATAAEKPPGQELHPKLSASQGRKRLVEGALKGLCNADNFVVYRHSPPKMLKACNFILDNYRDELTSSLHNFYKKYKVKDNLKLQAEFCDKTIKVCPPGMRDTDIRMNPIGMSIDEANEKLAEGINLQTETIIETDNERAEL</sequence>
<accession>A0ACB7T7G5</accession>
<evidence type="ECO:0000313" key="1">
    <source>
        <dbReference type="EMBL" id="KAH6942222.1"/>
    </source>
</evidence>
<keyword evidence="2" id="KW-1185">Reference proteome</keyword>
<gene>
    <name evidence="1" type="ORF">HPB50_002015</name>
</gene>
<evidence type="ECO:0000313" key="2">
    <source>
        <dbReference type="Proteomes" id="UP000821845"/>
    </source>
</evidence>
<comment type="caution">
    <text evidence="1">The sequence shown here is derived from an EMBL/GenBank/DDBJ whole genome shotgun (WGS) entry which is preliminary data.</text>
</comment>
<dbReference type="EMBL" id="CM023490">
    <property type="protein sequence ID" value="KAH6942222.1"/>
    <property type="molecule type" value="Genomic_DNA"/>
</dbReference>
<dbReference type="Proteomes" id="UP000821845">
    <property type="component" value="Chromosome 10"/>
</dbReference>
<protein>
    <submittedName>
        <fullName evidence="1">Uncharacterized protein</fullName>
    </submittedName>
</protein>